<proteinExistence type="predicted"/>
<organism evidence="1">
    <name type="scientific">viral metagenome</name>
    <dbReference type="NCBI Taxonomy" id="1070528"/>
    <lineage>
        <taxon>unclassified sequences</taxon>
        <taxon>metagenomes</taxon>
        <taxon>organismal metagenomes</taxon>
    </lineage>
</organism>
<evidence type="ECO:0000313" key="1">
    <source>
        <dbReference type="EMBL" id="QJB01043.1"/>
    </source>
</evidence>
<reference evidence="1" key="1">
    <citation type="submission" date="2020-03" db="EMBL/GenBank/DDBJ databases">
        <title>The deep terrestrial virosphere.</title>
        <authorList>
            <person name="Holmfeldt K."/>
            <person name="Nilsson E."/>
            <person name="Simone D."/>
            <person name="Lopez-Fernandez M."/>
            <person name="Wu X."/>
            <person name="de Brujin I."/>
            <person name="Lundin D."/>
            <person name="Andersson A."/>
            <person name="Bertilsson S."/>
            <person name="Dopson M."/>
        </authorList>
    </citation>
    <scope>NUCLEOTIDE SEQUENCE</scope>
    <source>
        <strain evidence="1">MM171A00153</strain>
        <strain evidence="2">MM171B00165</strain>
    </source>
</reference>
<dbReference type="GO" id="GO:0003677">
    <property type="term" value="F:DNA binding"/>
    <property type="evidence" value="ECO:0007669"/>
    <property type="project" value="UniProtKB-KW"/>
</dbReference>
<accession>A0A6M3M5G7</accession>
<gene>
    <name evidence="1" type="ORF">MM171A00153_0062</name>
    <name evidence="2" type="ORF">MM171B00165_0003</name>
</gene>
<protein>
    <submittedName>
        <fullName evidence="1">Putative LuxR-type DNA-binding HTH domain containing protein</fullName>
    </submittedName>
</protein>
<evidence type="ECO:0000313" key="2">
    <source>
        <dbReference type="EMBL" id="QJB04827.1"/>
    </source>
</evidence>
<dbReference type="AlphaFoldDB" id="A0A6M3M5G7"/>
<dbReference type="GO" id="GO:0006355">
    <property type="term" value="P:regulation of DNA-templated transcription"/>
    <property type="evidence" value="ECO:0007669"/>
    <property type="project" value="InterPro"/>
</dbReference>
<dbReference type="InterPro" id="IPR016032">
    <property type="entry name" value="Sig_transdc_resp-reg_C-effctor"/>
</dbReference>
<dbReference type="SUPFAM" id="SSF46894">
    <property type="entry name" value="C-terminal effector domain of the bipartite response regulators"/>
    <property type="match status" value="1"/>
</dbReference>
<sequence length="183" mass="20698">MKNGQPFLVADIDVYPAPDDLETPTGPKFDGRDLDRLIERAVYLAEDRDLLSLYRQGKTVQDIAKILDSDWSTVSRRLERLTGRLRAAHRLEQEKGRPEVRAVLRSALTGTRRRAWGLWEAGVERRVIAETLGIGETAVWACVRAVREQLEVAGHTDYLRAVEEFRWGTAPRCSGRLSGKRSA</sequence>
<keyword evidence="1" id="KW-0238">DNA-binding</keyword>
<name>A0A6M3M5G7_9ZZZZ</name>
<dbReference type="EMBL" id="MT143891">
    <property type="protein sequence ID" value="QJB04827.1"/>
    <property type="molecule type" value="Genomic_DNA"/>
</dbReference>
<dbReference type="EMBL" id="MT143704">
    <property type="protein sequence ID" value="QJB01043.1"/>
    <property type="molecule type" value="Genomic_DNA"/>
</dbReference>